<feature type="transmembrane region" description="Helical" evidence="1">
    <location>
        <begin position="65"/>
        <end position="86"/>
    </location>
</feature>
<comment type="caution">
    <text evidence="3">The sequence shown here is derived from an EMBL/GenBank/DDBJ whole genome shotgun (WGS) entry which is preliminary data.</text>
</comment>
<keyword evidence="1" id="KW-0472">Membrane</keyword>
<dbReference type="Pfam" id="PF00561">
    <property type="entry name" value="Abhydrolase_1"/>
    <property type="match status" value="1"/>
</dbReference>
<dbReference type="Proteomes" id="UP000245778">
    <property type="component" value="Unassembled WGS sequence"/>
</dbReference>
<evidence type="ECO:0000259" key="2">
    <source>
        <dbReference type="Pfam" id="PF00561"/>
    </source>
</evidence>
<dbReference type="InterPro" id="IPR029058">
    <property type="entry name" value="AB_hydrolase_fold"/>
</dbReference>
<keyword evidence="1" id="KW-0812">Transmembrane</keyword>
<protein>
    <submittedName>
        <fullName evidence="3">Triacylglycerol lipase</fullName>
    </submittedName>
</protein>
<organism evidence="3 4">
    <name type="scientific">Intestinimonas butyriciproducens</name>
    <dbReference type="NCBI Taxonomy" id="1297617"/>
    <lineage>
        <taxon>Bacteria</taxon>
        <taxon>Bacillati</taxon>
        <taxon>Bacillota</taxon>
        <taxon>Clostridia</taxon>
        <taxon>Eubacteriales</taxon>
        <taxon>Intestinimonas</taxon>
    </lineage>
</organism>
<dbReference type="AlphaFoldDB" id="A0A2U1CEW3"/>
<proteinExistence type="predicted"/>
<feature type="transmembrane region" description="Helical" evidence="1">
    <location>
        <begin position="98"/>
        <end position="122"/>
    </location>
</feature>
<dbReference type="InterPro" id="IPR000073">
    <property type="entry name" value="AB_hydrolase_1"/>
</dbReference>
<dbReference type="SUPFAM" id="SSF53474">
    <property type="entry name" value="alpha/beta-Hydrolases"/>
    <property type="match status" value="1"/>
</dbReference>
<gene>
    <name evidence="3" type="ORF">C7373_102301</name>
</gene>
<feature type="domain" description="AB hydrolase-1" evidence="2">
    <location>
        <begin position="221"/>
        <end position="352"/>
    </location>
</feature>
<keyword evidence="1" id="KW-1133">Transmembrane helix</keyword>
<feature type="transmembrane region" description="Helical" evidence="1">
    <location>
        <begin position="27"/>
        <end position="44"/>
    </location>
</feature>
<dbReference type="Gene3D" id="3.40.50.1820">
    <property type="entry name" value="alpha/beta hydrolase"/>
    <property type="match status" value="1"/>
</dbReference>
<dbReference type="EMBL" id="QEKK01000002">
    <property type="protein sequence ID" value="PVY59317.1"/>
    <property type="molecule type" value="Genomic_DNA"/>
</dbReference>
<evidence type="ECO:0000313" key="3">
    <source>
        <dbReference type="EMBL" id="PVY59317.1"/>
    </source>
</evidence>
<accession>A0A2U1CEW3</accession>
<reference evidence="3 4" key="1">
    <citation type="submission" date="2018-04" db="EMBL/GenBank/DDBJ databases">
        <title>Genomic Encyclopedia of Type Strains, Phase IV (KMG-IV): sequencing the most valuable type-strain genomes for metagenomic binning, comparative biology and taxonomic classification.</title>
        <authorList>
            <person name="Goeker M."/>
        </authorList>
    </citation>
    <scope>NUCLEOTIDE SEQUENCE [LARGE SCALE GENOMIC DNA]</scope>
    <source>
        <strain evidence="3 4">DSM 26588</strain>
    </source>
</reference>
<name>A0A2U1CEW3_9FIRM</name>
<sequence length="443" mass="50078">MLFLLRLLTTALLLLLCSAPLFSWLSAPALVALTVFFLLFNLRPSWERRPGIPRRLKIMMGGYELFMTSAWLSVAILGLYLVYLPHIISTTGVSAPRALWSIALTLLLLFLLLANGFFRIVFTSTRLRLALRVLLICLWWCPVVNFFLLWRSCALVKAEYRFDLAKQECNALRKENEVCATRYPILLVHGIFFRDWQLINYWGRIPKELTRNGAVLYYGEQQSSAAVAESAAELRDQIQKIIAETGCGKVNIIAHSKGGLDSRYAISHLGMDRYVASLTTINTPHRGCVFAQELMDRLPASLVRWIGIRYNAIFQKLGDLSPNFIAGVTDLRADACARFNEDTPDRPGILYQSVMSTMRKAGSAPFPLNLTYPLVKKYDREANDGLVTLSSAKWGDFLGNQTVSGRRGISHGDIIDLMREDIDGFDVREFYVSLVKDLKDRGY</sequence>
<feature type="transmembrane region" description="Helical" evidence="1">
    <location>
        <begin position="129"/>
        <end position="150"/>
    </location>
</feature>
<evidence type="ECO:0000256" key="1">
    <source>
        <dbReference type="SAM" id="Phobius"/>
    </source>
</evidence>
<evidence type="ECO:0000313" key="4">
    <source>
        <dbReference type="Proteomes" id="UP000245778"/>
    </source>
</evidence>